<dbReference type="InterPro" id="IPR011989">
    <property type="entry name" value="ARM-like"/>
</dbReference>
<comment type="caution">
    <text evidence="1">The sequence shown here is derived from an EMBL/GenBank/DDBJ whole genome shotgun (WGS) entry which is preliminary data.</text>
</comment>
<keyword evidence="2" id="KW-1185">Reference proteome</keyword>
<dbReference type="OrthoDB" id="10428199at2759"/>
<sequence length="165" mass="17345">MAASTAALDDVEEVARAAVQAISALWPPQPSQQSEFALDAMLAKLEPGPLGAQLRCEILLVLPRLTGCSRSKATSAATACLVDPDVSVSNAAVQAIRKLSQRGDTALEEALLRYAGHEDVEVRRSVVELLGLVATGGSRAEATLRSLQEDEELSSVAASALRRIP</sequence>
<reference evidence="1" key="1">
    <citation type="submission" date="2021-02" db="EMBL/GenBank/DDBJ databases">
        <authorList>
            <person name="Dougan E. K."/>
            <person name="Rhodes N."/>
            <person name="Thang M."/>
            <person name="Chan C."/>
        </authorList>
    </citation>
    <scope>NUCLEOTIDE SEQUENCE</scope>
</reference>
<protein>
    <submittedName>
        <fullName evidence="1">Uncharacterized protein</fullName>
    </submittedName>
</protein>
<name>A0A812J631_9DINO</name>
<dbReference type="Gene3D" id="1.25.10.10">
    <property type="entry name" value="Leucine-rich Repeat Variant"/>
    <property type="match status" value="1"/>
</dbReference>
<dbReference type="Pfam" id="PF13646">
    <property type="entry name" value="HEAT_2"/>
    <property type="match status" value="1"/>
</dbReference>
<proteinExistence type="predicted"/>
<dbReference type="AlphaFoldDB" id="A0A812J631"/>
<evidence type="ECO:0000313" key="1">
    <source>
        <dbReference type="EMBL" id="CAE7197417.1"/>
    </source>
</evidence>
<dbReference type="SUPFAM" id="SSF48371">
    <property type="entry name" value="ARM repeat"/>
    <property type="match status" value="1"/>
</dbReference>
<dbReference type="InterPro" id="IPR016024">
    <property type="entry name" value="ARM-type_fold"/>
</dbReference>
<dbReference type="Proteomes" id="UP000604046">
    <property type="component" value="Unassembled WGS sequence"/>
</dbReference>
<accession>A0A812J631</accession>
<evidence type="ECO:0000313" key="2">
    <source>
        <dbReference type="Proteomes" id="UP000604046"/>
    </source>
</evidence>
<organism evidence="1 2">
    <name type="scientific">Symbiodinium natans</name>
    <dbReference type="NCBI Taxonomy" id="878477"/>
    <lineage>
        <taxon>Eukaryota</taxon>
        <taxon>Sar</taxon>
        <taxon>Alveolata</taxon>
        <taxon>Dinophyceae</taxon>
        <taxon>Suessiales</taxon>
        <taxon>Symbiodiniaceae</taxon>
        <taxon>Symbiodinium</taxon>
    </lineage>
</organism>
<gene>
    <name evidence="1" type="ORF">SNAT2548_LOCUS5596</name>
</gene>
<dbReference type="EMBL" id="CAJNDS010000358">
    <property type="protein sequence ID" value="CAE7197417.1"/>
    <property type="molecule type" value="Genomic_DNA"/>
</dbReference>